<reference evidence="1" key="1">
    <citation type="submission" date="2020-09" db="EMBL/GenBank/DDBJ databases">
        <title>Genome-Enabled Discovery of Anthraquinone Biosynthesis in Senna tora.</title>
        <authorList>
            <person name="Kang S.-H."/>
            <person name="Pandey R.P."/>
            <person name="Lee C.-M."/>
            <person name="Sim J.-S."/>
            <person name="Jeong J.-T."/>
            <person name="Choi B.-S."/>
            <person name="Jung M."/>
            <person name="Ginzburg D."/>
            <person name="Zhao K."/>
            <person name="Won S.Y."/>
            <person name="Oh T.-J."/>
            <person name="Yu Y."/>
            <person name="Kim N.-H."/>
            <person name="Lee O.R."/>
            <person name="Lee T.-H."/>
            <person name="Bashyal P."/>
            <person name="Kim T.-S."/>
            <person name="Lee W.-H."/>
            <person name="Kawkins C."/>
            <person name="Kim C.-K."/>
            <person name="Kim J.S."/>
            <person name="Ahn B.O."/>
            <person name="Rhee S.Y."/>
            <person name="Sohng J.K."/>
        </authorList>
    </citation>
    <scope>NUCLEOTIDE SEQUENCE</scope>
    <source>
        <tissue evidence="1">Leaf</tissue>
    </source>
</reference>
<protein>
    <submittedName>
        <fullName evidence="1">Uncharacterized protein</fullName>
    </submittedName>
</protein>
<keyword evidence="2" id="KW-1185">Reference proteome</keyword>
<gene>
    <name evidence="1" type="ORF">G2W53_026313</name>
</gene>
<dbReference type="EMBL" id="JAAIUW010000008">
    <property type="protein sequence ID" value="KAF7820858.1"/>
    <property type="molecule type" value="Genomic_DNA"/>
</dbReference>
<proteinExistence type="predicted"/>
<evidence type="ECO:0000313" key="2">
    <source>
        <dbReference type="Proteomes" id="UP000634136"/>
    </source>
</evidence>
<sequence length="26" mass="2846">MDDVGNKTRKTTSPPIILVIAGYNKN</sequence>
<name>A0A834TET8_9FABA</name>
<dbReference type="AlphaFoldDB" id="A0A834TET8"/>
<organism evidence="1 2">
    <name type="scientific">Senna tora</name>
    <dbReference type="NCBI Taxonomy" id="362788"/>
    <lineage>
        <taxon>Eukaryota</taxon>
        <taxon>Viridiplantae</taxon>
        <taxon>Streptophyta</taxon>
        <taxon>Embryophyta</taxon>
        <taxon>Tracheophyta</taxon>
        <taxon>Spermatophyta</taxon>
        <taxon>Magnoliopsida</taxon>
        <taxon>eudicotyledons</taxon>
        <taxon>Gunneridae</taxon>
        <taxon>Pentapetalae</taxon>
        <taxon>rosids</taxon>
        <taxon>fabids</taxon>
        <taxon>Fabales</taxon>
        <taxon>Fabaceae</taxon>
        <taxon>Caesalpinioideae</taxon>
        <taxon>Cassia clade</taxon>
        <taxon>Senna</taxon>
    </lineage>
</organism>
<comment type="caution">
    <text evidence="1">The sequence shown here is derived from an EMBL/GenBank/DDBJ whole genome shotgun (WGS) entry which is preliminary data.</text>
</comment>
<dbReference type="Proteomes" id="UP000634136">
    <property type="component" value="Unassembled WGS sequence"/>
</dbReference>
<accession>A0A834TET8</accession>
<evidence type="ECO:0000313" key="1">
    <source>
        <dbReference type="EMBL" id="KAF7820858.1"/>
    </source>
</evidence>